<dbReference type="EMBL" id="LAZR01001304">
    <property type="protein sequence ID" value="KKN46940.1"/>
    <property type="molecule type" value="Genomic_DNA"/>
</dbReference>
<organism evidence="1">
    <name type="scientific">marine sediment metagenome</name>
    <dbReference type="NCBI Taxonomy" id="412755"/>
    <lineage>
        <taxon>unclassified sequences</taxon>
        <taxon>metagenomes</taxon>
        <taxon>ecological metagenomes</taxon>
    </lineage>
</organism>
<evidence type="ECO:0000313" key="1">
    <source>
        <dbReference type="EMBL" id="KKN46940.1"/>
    </source>
</evidence>
<gene>
    <name evidence="1" type="ORF">LCGC14_0668060</name>
</gene>
<protein>
    <submittedName>
        <fullName evidence="1">Uncharacterized protein</fullName>
    </submittedName>
</protein>
<reference evidence="1" key="1">
    <citation type="journal article" date="2015" name="Nature">
        <title>Complex archaea that bridge the gap between prokaryotes and eukaryotes.</title>
        <authorList>
            <person name="Spang A."/>
            <person name="Saw J.H."/>
            <person name="Jorgensen S.L."/>
            <person name="Zaremba-Niedzwiedzka K."/>
            <person name="Martijn J."/>
            <person name="Lind A.E."/>
            <person name="van Eijk R."/>
            <person name="Schleper C."/>
            <person name="Guy L."/>
            <person name="Ettema T.J."/>
        </authorList>
    </citation>
    <scope>NUCLEOTIDE SEQUENCE</scope>
</reference>
<accession>A0A0F9QRS2</accession>
<name>A0A0F9QRS2_9ZZZZ</name>
<sequence length="114" mass="13660">MSEIKDLKPFEQRKQPLFKYPDGREVSGKLIDEVYVDSKVIDENTTDVVYKYLIQKISLENGEEVFRFCYYVINFDDTEPKWMFSKNALIVLEKEFKELLNKMNEKGWINITFN</sequence>
<proteinExistence type="predicted"/>
<dbReference type="AlphaFoldDB" id="A0A0F9QRS2"/>
<comment type="caution">
    <text evidence="1">The sequence shown here is derived from an EMBL/GenBank/DDBJ whole genome shotgun (WGS) entry which is preliminary data.</text>
</comment>